<dbReference type="Gene3D" id="2.40.340.10">
    <property type="entry name" value="MoeA, C-terminal, domain IV"/>
    <property type="match status" value="1"/>
</dbReference>
<gene>
    <name evidence="15" type="ORF">FE782_20765</name>
</gene>
<dbReference type="InterPro" id="IPR036135">
    <property type="entry name" value="MoeA_linker/N_sf"/>
</dbReference>
<dbReference type="AlphaFoldDB" id="A0A5R9GBE7"/>
<feature type="domain" description="MoaB/Mog" evidence="14">
    <location>
        <begin position="194"/>
        <end position="332"/>
    </location>
</feature>
<dbReference type="InterPro" id="IPR038987">
    <property type="entry name" value="MoeA-like"/>
</dbReference>
<dbReference type="PANTHER" id="PTHR10192">
    <property type="entry name" value="MOLYBDOPTERIN BIOSYNTHESIS PROTEIN"/>
    <property type="match status" value="1"/>
</dbReference>
<sequence length="418" mass="42960">MNEASRRFQRTAVGVEEARLRLLAHAAPVGVERVPLAAAYGRLAAERVAAADPVPHFRRSGMDGYAVRAADTAGAASESPVLLRVVGAVACGDVPETALAPGEAMRVMTGAMLPEGADAVAMLEAVAETTVRGAAHVVLRRSAAPGANVSAIGSDVEAGTTVVEPGRRLGPAEIALLATVGRTHANVYRKPRVAILATGSELLPPEAPLVPGKIRNSNVYMLAAQTIAAGAEPVPLCAAPDDMARIAAAVEEGLSSCDLTITTGGVSVGDYDVVTDLLHEWDGELLFNKVRMRPGSVTSAGARRGKLLLALSGNPGACFAGFELFARPVILALQGDPRSGPAAFEARLAEAFPKPNAYPRYVRGRWWSESGVLYAAAGGGDRSSRMLPGLGADCFVVIPPGGSGTAAGTLVTVVPLRG</sequence>
<dbReference type="EC" id="2.10.1.1" evidence="5 13"/>
<evidence type="ECO:0000259" key="14">
    <source>
        <dbReference type="SMART" id="SM00852"/>
    </source>
</evidence>
<evidence type="ECO:0000256" key="11">
    <source>
        <dbReference type="ARBA" id="ARBA00023150"/>
    </source>
</evidence>
<dbReference type="Gene3D" id="3.40.980.10">
    <property type="entry name" value="MoaB/Mog-like domain"/>
    <property type="match status" value="1"/>
</dbReference>
<dbReference type="InterPro" id="IPR005110">
    <property type="entry name" value="MoeA_linker/N"/>
</dbReference>
<accession>A0A5R9GBE7</accession>
<dbReference type="FunFam" id="2.170.190.11:FF:000001">
    <property type="entry name" value="Molybdopterin molybdenumtransferase"/>
    <property type="match status" value="1"/>
</dbReference>
<evidence type="ECO:0000256" key="8">
    <source>
        <dbReference type="ARBA" id="ARBA00022679"/>
    </source>
</evidence>
<dbReference type="RefSeq" id="WP_138196194.1">
    <property type="nucleotide sequence ID" value="NZ_VCIW01000015.1"/>
</dbReference>
<dbReference type="EMBL" id="VCIW01000015">
    <property type="protein sequence ID" value="TLS50454.1"/>
    <property type="molecule type" value="Genomic_DNA"/>
</dbReference>
<evidence type="ECO:0000313" key="15">
    <source>
        <dbReference type="EMBL" id="TLS50454.1"/>
    </source>
</evidence>
<evidence type="ECO:0000256" key="9">
    <source>
        <dbReference type="ARBA" id="ARBA00022723"/>
    </source>
</evidence>
<comment type="cofactor">
    <cofactor evidence="1 13">
        <name>Mg(2+)</name>
        <dbReference type="ChEBI" id="CHEBI:18420"/>
    </cofactor>
</comment>
<dbReference type="NCBIfam" id="NF045515">
    <property type="entry name" value="Glp_gephyrin"/>
    <property type="match status" value="1"/>
</dbReference>
<dbReference type="SUPFAM" id="SSF53218">
    <property type="entry name" value="Molybdenum cofactor biosynthesis proteins"/>
    <property type="match status" value="1"/>
</dbReference>
<dbReference type="Pfam" id="PF00994">
    <property type="entry name" value="MoCF_biosynth"/>
    <property type="match status" value="1"/>
</dbReference>
<dbReference type="Proteomes" id="UP000309676">
    <property type="component" value="Unassembled WGS sequence"/>
</dbReference>
<evidence type="ECO:0000256" key="10">
    <source>
        <dbReference type="ARBA" id="ARBA00022842"/>
    </source>
</evidence>
<dbReference type="SUPFAM" id="SSF63867">
    <property type="entry name" value="MoeA C-terminal domain-like"/>
    <property type="match status" value="1"/>
</dbReference>
<name>A0A5R9GBE7_9BACL</name>
<dbReference type="Pfam" id="PF03454">
    <property type="entry name" value="MoeA_C"/>
    <property type="match status" value="1"/>
</dbReference>
<evidence type="ECO:0000256" key="3">
    <source>
        <dbReference type="ARBA" id="ARBA00005046"/>
    </source>
</evidence>
<protein>
    <recommendedName>
        <fullName evidence="6 13">Molybdopterin molybdenumtransferase</fullName>
        <ecNumber evidence="5 13">2.10.1.1</ecNumber>
    </recommendedName>
</protein>
<keyword evidence="16" id="KW-1185">Reference proteome</keyword>
<dbReference type="Gene3D" id="3.90.105.10">
    <property type="entry name" value="Molybdopterin biosynthesis moea protein, domain 2"/>
    <property type="match status" value="1"/>
</dbReference>
<evidence type="ECO:0000256" key="5">
    <source>
        <dbReference type="ARBA" id="ARBA00013269"/>
    </source>
</evidence>
<proteinExistence type="inferred from homology"/>
<dbReference type="GO" id="GO:0061599">
    <property type="term" value="F:molybdopterin molybdotransferase activity"/>
    <property type="evidence" value="ECO:0007669"/>
    <property type="project" value="UniProtKB-UniRule"/>
</dbReference>
<keyword evidence="11 13" id="KW-0501">Molybdenum cofactor biosynthesis</keyword>
<dbReference type="Gene3D" id="2.170.190.11">
    <property type="entry name" value="Molybdopterin biosynthesis moea protein, domain 3"/>
    <property type="match status" value="1"/>
</dbReference>
<dbReference type="InterPro" id="IPR001453">
    <property type="entry name" value="MoaB/Mog_dom"/>
</dbReference>
<evidence type="ECO:0000256" key="6">
    <source>
        <dbReference type="ARBA" id="ARBA00021108"/>
    </source>
</evidence>
<dbReference type="Pfam" id="PF03453">
    <property type="entry name" value="MoeA_N"/>
    <property type="match status" value="1"/>
</dbReference>
<comment type="similarity">
    <text evidence="4 13">Belongs to the MoeA family.</text>
</comment>
<dbReference type="NCBIfam" id="TIGR00177">
    <property type="entry name" value="molyb_syn"/>
    <property type="match status" value="1"/>
</dbReference>
<keyword evidence="9 13" id="KW-0479">Metal-binding</keyword>
<evidence type="ECO:0000256" key="4">
    <source>
        <dbReference type="ARBA" id="ARBA00010763"/>
    </source>
</evidence>
<dbReference type="InterPro" id="IPR005111">
    <property type="entry name" value="MoeA_C_domain_IV"/>
</dbReference>
<keyword evidence="10 13" id="KW-0460">Magnesium</keyword>
<dbReference type="InterPro" id="IPR036425">
    <property type="entry name" value="MoaB/Mog-like_dom_sf"/>
</dbReference>
<dbReference type="SUPFAM" id="SSF63882">
    <property type="entry name" value="MoeA N-terminal region -like"/>
    <property type="match status" value="1"/>
</dbReference>
<organism evidence="15 16">
    <name type="scientific">Paenibacillus antri</name>
    <dbReference type="NCBI Taxonomy" id="2582848"/>
    <lineage>
        <taxon>Bacteria</taxon>
        <taxon>Bacillati</taxon>
        <taxon>Bacillota</taxon>
        <taxon>Bacilli</taxon>
        <taxon>Bacillales</taxon>
        <taxon>Paenibacillaceae</taxon>
        <taxon>Paenibacillus</taxon>
    </lineage>
</organism>
<dbReference type="UniPathway" id="UPA00344"/>
<comment type="caution">
    <text evidence="15">The sequence shown here is derived from an EMBL/GenBank/DDBJ whole genome shotgun (WGS) entry which is preliminary data.</text>
</comment>
<comment type="pathway">
    <text evidence="3 13">Cofactor biosynthesis; molybdopterin biosynthesis.</text>
</comment>
<dbReference type="CDD" id="cd00887">
    <property type="entry name" value="MoeA"/>
    <property type="match status" value="1"/>
</dbReference>
<evidence type="ECO:0000256" key="12">
    <source>
        <dbReference type="ARBA" id="ARBA00047317"/>
    </source>
</evidence>
<dbReference type="OrthoDB" id="9804758at2"/>
<dbReference type="GO" id="GO:0006777">
    <property type="term" value="P:Mo-molybdopterin cofactor biosynthetic process"/>
    <property type="evidence" value="ECO:0007669"/>
    <property type="project" value="UniProtKB-UniRule"/>
</dbReference>
<dbReference type="GO" id="GO:0046872">
    <property type="term" value="F:metal ion binding"/>
    <property type="evidence" value="ECO:0007669"/>
    <property type="project" value="UniProtKB-UniRule"/>
</dbReference>
<evidence type="ECO:0000313" key="16">
    <source>
        <dbReference type="Proteomes" id="UP000309676"/>
    </source>
</evidence>
<reference evidence="15 16" key="1">
    <citation type="submission" date="2019-05" db="EMBL/GenBank/DDBJ databases">
        <authorList>
            <person name="Narsing Rao M.P."/>
            <person name="Li W.J."/>
        </authorList>
    </citation>
    <scope>NUCLEOTIDE SEQUENCE [LARGE SCALE GENOMIC DNA]</scope>
    <source>
        <strain evidence="15 16">SYSU_K30003</strain>
    </source>
</reference>
<evidence type="ECO:0000256" key="7">
    <source>
        <dbReference type="ARBA" id="ARBA00022505"/>
    </source>
</evidence>
<evidence type="ECO:0000256" key="13">
    <source>
        <dbReference type="RuleBase" id="RU365090"/>
    </source>
</evidence>
<comment type="function">
    <text evidence="2 13">Catalyzes the insertion of molybdate into adenylated molybdopterin with the concomitant release of AMP.</text>
</comment>
<dbReference type="GO" id="GO:0005829">
    <property type="term" value="C:cytosol"/>
    <property type="evidence" value="ECO:0007669"/>
    <property type="project" value="TreeGrafter"/>
</dbReference>
<dbReference type="InterPro" id="IPR036688">
    <property type="entry name" value="MoeA_C_domain_IV_sf"/>
</dbReference>
<comment type="catalytic activity">
    <reaction evidence="12">
        <text>adenylyl-molybdopterin + molybdate = Mo-molybdopterin + AMP + H(+)</text>
        <dbReference type="Rhea" id="RHEA:35047"/>
        <dbReference type="ChEBI" id="CHEBI:15378"/>
        <dbReference type="ChEBI" id="CHEBI:36264"/>
        <dbReference type="ChEBI" id="CHEBI:62727"/>
        <dbReference type="ChEBI" id="CHEBI:71302"/>
        <dbReference type="ChEBI" id="CHEBI:456215"/>
        <dbReference type="EC" id="2.10.1.1"/>
    </reaction>
</comment>
<dbReference type="PANTHER" id="PTHR10192:SF5">
    <property type="entry name" value="GEPHYRIN"/>
    <property type="match status" value="1"/>
</dbReference>
<dbReference type="SMART" id="SM00852">
    <property type="entry name" value="MoCF_biosynth"/>
    <property type="match status" value="1"/>
</dbReference>
<evidence type="ECO:0000256" key="2">
    <source>
        <dbReference type="ARBA" id="ARBA00002901"/>
    </source>
</evidence>
<keyword evidence="8 13" id="KW-0808">Transferase</keyword>
<evidence type="ECO:0000256" key="1">
    <source>
        <dbReference type="ARBA" id="ARBA00001946"/>
    </source>
</evidence>
<dbReference type="FunFam" id="3.40.980.10:FF:000004">
    <property type="entry name" value="Molybdopterin molybdenumtransferase"/>
    <property type="match status" value="1"/>
</dbReference>
<keyword evidence="7 13" id="KW-0500">Molybdenum</keyword>